<keyword evidence="1" id="KW-1133">Transmembrane helix</keyword>
<gene>
    <name evidence="2" type="ORF">GCM10010411_31820</name>
</gene>
<feature type="transmembrane region" description="Helical" evidence="1">
    <location>
        <begin position="27"/>
        <end position="47"/>
    </location>
</feature>
<organism evidence="2 3">
    <name type="scientific">Actinomadura fulvescens</name>
    <dbReference type="NCBI Taxonomy" id="46160"/>
    <lineage>
        <taxon>Bacteria</taxon>
        <taxon>Bacillati</taxon>
        <taxon>Actinomycetota</taxon>
        <taxon>Actinomycetes</taxon>
        <taxon>Streptosporangiales</taxon>
        <taxon>Thermomonosporaceae</taxon>
        <taxon>Actinomadura</taxon>
    </lineage>
</organism>
<accession>A0ABN3PSF2</accession>
<name>A0ABN3PSF2_9ACTN</name>
<evidence type="ECO:0000313" key="3">
    <source>
        <dbReference type="Proteomes" id="UP001501509"/>
    </source>
</evidence>
<comment type="caution">
    <text evidence="2">The sequence shown here is derived from an EMBL/GenBank/DDBJ whole genome shotgun (WGS) entry which is preliminary data.</text>
</comment>
<keyword evidence="3" id="KW-1185">Reference proteome</keyword>
<dbReference type="EMBL" id="BAAATD010000004">
    <property type="protein sequence ID" value="GAA2596060.1"/>
    <property type="molecule type" value="Genomic_DNA"/>
</dbReference>
<evidence type="ECO:0000313" key="2">
    <source>
        <dbReference type="EMBL" id="GAA2596060.1"/>
    </source>
</evidence>
<evidence type="ECO:0000256" key="1">
    <source>
        <dbReference type="SAM" id="Phobius"/>
    </source>
</evidence>
<protein>
    <submittedName>
        <fullName evidence="2">Uncharacterized protein</fullName>
    </submittedName>
</protein>
<keyword evidence="1" id="KW-0472">Membrane</keyword>
<sequence length="68" mass="6876">MARKKAALVTALANAAAKMDSLNTPKRIGVLIAAFVVVVGLLEVAALQLGHLELPPLGGDDTGTAVGR</sequence>
<reference evidence="2 3" key="1">
    <citation type="journal article" date="2019" name="Int. J. Syst. Evol. Microbiol.">
        <title>The Global Catalogue of Microorganisms (GCM) 10K type strain sequencing project: providing services to taxonomists for standard genome sequencing and annotation.</title>
        <authorList>
            <consortium name="The Broad Institute Genomics Platform"/>
            <consortium name="The Broad Institute Genome Sequencing Center for Infectious Disease"/>
            <person name="Wu L."/>
            <person name="Ma J."/>
        </authorList>
    </citation>
    <scope>NUCLEOTIDE SEQUENCE [LARGE SCALE GENOMIC DNA]</scope>
    <source>
        <strain evidence="2 3">JCM 6833</strain>
    </source>
</reference>
<proteinExistence type="predicted"/>
<keyword evidence="1" id="KW-0812">Transmembrane</keyword>
<dbReference type="Proteomes" id="UP001501509">
    <property type="component" value="Unassembled WGS sequence"/>
</dbReference>
<dbReference type="RefSeq" id="WP_344541608.1">
    <property type="nucleotide sequence ID" value="NZ_BAAATD010000004.1"/>
</dbReference>